<dbReference type="InterPro" id="IPR001611">
    <property type="entry name" value="Leu-rich_rpt"/>
</dbReference>
<sequence length="114" mass="12365">MERKTTFCWKNSSLGIGKNWHLSSLSRLYRLDLSFNLLSGQILLSLNHLPHLLTLCLNSNNLSGPIPVLPLPNLQDLNLSSNSLTGPIPPSFSSFPPASLSTNPTLPTGSPPPH</sequence>
<protein>
    <submittedName>
        <fullName evidence="3">Probable leucine-rich repeat receptor-like protein kinase At1g68400</fullName>
    </submittedName>
</protein>
<dbReference type="RefSeq" id="XP_039120622.1">
    <property type="nucleotide sequence ID" value="XM_039264688.1"/>
</dbReference>
<keyword evidence="2" id="KW-1185">Reference proteome</keyword>
<gene>
    <name evidence="3" type="primary">LOC120257053</name>
</gene>
<dbReference type="PRINTS" id="PR00019">
    <property type="entry name" value="LEURICHRPT"/>
</dbReference>
<dbReference type="Pfam" id="PF00560">
    <property type="entry name" value="LRR_1"/>
    <property type="match status" value="2"/>
</dbReference>
<accession>A0AB40B026</accession>
<proteinExistence type="predicted"/>
<dbReference type="GeneID" id="120257053"/>
<evidence type="ECO:0000313" key="3">
    <source>
        <dbReference type="RefSeq" id="XP_039120622.1"/>
    </source>
</evidence>
<evidence type="ECO:0000313" key="2">
    <source>
        <dbReference type="Proteomes" id="UP001515500"/>
    </source>
</evidence>
<evidence type="ECO:0000256" key="1">
    <source>
        <dbReference type="SAM" id="MobiDB-lite"/>
    </source>
</evidence>
<dbReference type="SUPFAM" id="SSF52058">
    <property type="entry name" value="L domain-like"/>
    <property type="match status" value="1"/>
</dbReference>
<feature type="region of interest" description="Disordered" evidence="1">
    <location>
        <begin position="90"/>
        <end position="114"/>
    </location>
</feature>
<organism evidence="2 3">
    <name type="scientific">Dioscorea cayennensis subsp. rotundata</name>
    <name type="common">White Guinea yam</name>
    <name type="synonym">Dioscorea rotundata</name>
    <dbReference type="NCBI Taxonomy" id="55577"/>
    <lineage>
        <taxon>Eukaryota</taxon>
        <taxon>Viridiplantae</taxon>
        <taxon>Streptophyta</taxon>
        <taxon>Embryophyta</taxon>
        <taxon>Tracheophyta</taxon>
        <taxon>Spermatophyta</taxon>
        <taxon>Magnoliopsida</taxon>
        <taxon>Liliopsida</taxon>
        <taxon>Dioscoreales</taxon>
        <taxon>Dioscoreaceae</taxon>
        <taxon>Dioscorea</taxon>
    </lineage>
</organism>
<feature type="compositionally biased region" description="Low complexity" evidence="1">
    <location>
        <begin position="91"/>
        <end position="101"/>
    </location>
</feature>
<reference evidence="3" key="1">
    <citation type="submission" date="2025-08" db="UniProtKB">
        <authorList>
            <consortium name="RefSeq"/>
        </authorList>
    </citation>
    <scope>IDENTIFICATION</scope>
</reference>
<dbReference type="PANTHER" id="PTHR48007:SF9">
    <property type="entry name" value="PROTEIN KINASE DOMAIN-CONTAINING PROTEIN"/>
    <property type="match status" value="1"/>
</dbReference>
<dbReference type="InterPro" id="IPR046959">
    <property type="entry name" value="PRK1-6/SRF4-like"/>
</dbReference>
<dbReference type="Gene3D" id="3.80.10.10">
    <property type="entry name" value="Ribonuclease Inhibitor"/>
    <property type="match status" value="1"/>
</dbReference>
<dbReference type="Proteomes" id="UP001515500">
    <property type="component" value="Unplaced"/>
</dbReference>
<dbReference type="InterPro" id="IPR032675">
    <property type="entry name" value="LRR_dom_sf"/>
</dbReference>
<dbReference type="AlphaFoldDB" id="A0AB40B026"/>
<dbReference type="PANTHER" id="PTHR48007">
    <property type="entry name" value="LEUCINE-RICH REPEAT RECEPTOR-LIKE PROTEIN KINASE PXC1"/>
    <property type="match status" value="1"/>
</dbReference>
<name>A0AB40B026_DIOCR</name>